<proteinExistence type="predicted"/>
<evidence type="ECO:0000313" key="1">
    <source>
        <dbReference type="EMBL" id="VAW00078.1"/>
    </source>
</evidence>
<reference evidence="1" key="1">
    <citation type="submission" date="2018-06" db="EMBL/GenBank/DDBJ databases">
        <authorList>
            <person name="Zhirakovskaya E."/>
        </authorList>
    </citation>
    <scope>NUCLEOTIDE SEQUENCE</scope>
</reference>
<sequence>MTRLVKILTVLAVLGISGMAQAVTSVTSTPSTARINDAGQSVITIRWQVTVSLTGGIPTTILVSSPSGALGIGGMSGGMISKSFRHSGLGSVTVTLSERLRVDRTTARRLSQVGTTTYTRTFSDNTTPTPPPAGLGTVTLQITSGGALSFRNFALRFDDDTLFKTVGQNQALTARAILTTNGRGIFRGSWEISGPSATQGAGFRPIRRVRQVLAGSRKTIFESPQLPTGRIGIYRVRFIPDGNVPRGQTEAFPVLTYSVLRGGDVAQLDLLAPKAGGRLNAASRFKWRSVEGAISYRVEFLSAGAGGVAGDRLAAMDVKSNSARLRGITLARLQGDTLVYWRVTAYDGSGQKIAISPIRRAGGG</sequence>
<dbReference type="EMBL" id="UOEG01000201">
    <property type="protein sequence ID" value="VAW00078.1"/>
    <property type="molecule type" value="Genomic_DNA"/>
</dbReference>
<gene>
    <name evidence="1" type="ORF">MNBD_ALPHA07-1929</name>
</gene>
<protein>
    <submittedName>
        <fullName evidence="1">Uncharacterized protein</fullName>
    </submittedName>
</protein>
<organism evidence="1">
    <name type="scientific">hydrothermal vent metagenome</name>
    <dbReference type="NCBI Taxonomy" id="652676"/>
    <lineage>
        <taxon>unclassified sequences</taxon>
        <taxon>metagenomes</taxon>
        <taxon>ecological metagenomes</taxon>
    </lineage>
</organism>
<name>A0A3B0S5C3_9ZZZZ</name>
<dbReference type="AlphaFoldDB" id="A0A3B0S5C3"/>
<accession>A0A3B0S5C3</accession>